<proteinExistence type="predicted"/>
<dbReference type="AlphaFoldDB" id="A0A922MKP9"/>
<dbReference type="EMBL" id="JACEFF010000408">
    <property type="protein sequence ID" value="KAH9638241.1"/>
    <property type="molecule type" value="Genomic_DNA"/>
</dbReference>
<gene>
    <name evidence="2" type="ORF">HF086_013679</name>
</gene>
<organism evidence="2 3">
    <name type="scientific">Spodoptera exigua</name>
    <name type="common">Beet armyworm</name>
    <name type="synonym">Noctua fulgens</name>
    <dbReference type="NCBI Taxonomy" id="7107"/>
    <lineage>
        <taxon>Eukaryota</taxon>
        <taxon>Metazoa</taxon>
        <taxon>Ecdysozoa</taxon>
        <taxon>Arthropoda</taxon>
        <taxon>Hexapoda</taxon>
        <taxon>Insecta</taxon>
        <taxon>Pterygota</taxon>
        <taxon>Neoptera</taxon>
        <taxon>Endopterygota</taxon>
        <taxon>Lepidoptera</taxon>
        <taxon>Glossata</taxon>
        <taxon>Ditrysia</taxon>
        <taxon>Noctuoidea</taxon>
        <taxon>Noctuidae</taxon>
        <taxon>Amphipyrinae</taxon>
        <taxon>Spodoptera</taxon>
    </lineage>
</organism>
<feature type="compositionally biased region" description="Pro residues" evidence="1">
    <location>
        <begin position="30"/>
        <end position="55"/>
    </location>
</feature>
<evidence type="ECO:0000313" key="3">
    <source>
        <dbReference type="Proteomes" id="UP000814243"/>
    </source>
</evidence>
<dbReference type="Proteomes" id="UP000814243">
    <property type="component" value="Unassembled WGS sequence"/>
</dbReference>
<protein>
    <submittedName>
        <fullName evidence="2">Uncharacterized protein</fullName>
    </submittedName>
</protein>
<accession>A0A922MKP9</accession>
<sequence length="78" mass="8409">MVMGVVERGEAARSYKPPQALRVACLAHPPHAPRPPHALHAPPPRSSRSPRPPPCRTTIPSKHTCTPAHLGTNTLTEN</sequence>
<name>A0A922MKP9_SPOEX</name>
<reference evidence="2" key="1">
    <citation type="journal article" date="2021" name="G3 (Bethesda)">
        <title>Genome and transcriptome analysis of the beet armyworm Spodoptera exigua reveals targets for pest control. .</title>
        <authorList>
            <person name="Simon S."/>
            <person name="Breeschoten T."/>
            <person name="Jansen H.J."/>
            <person name="Dirks R.P."/>
            <person name="Schranz M.E."/>
            <person name="Ros V.I.D."/>
        </authorList>
    </citation>
    <scope>NUCLEOTIDE SEQUENCE</scope>
    <source>
        <strain evidence="2">TB_SE_WUR_2020</strain>
    </source>
</reference>
<comment type="caution">
    <text evidence="2">The sequence shown here is derived from an EMBL/GenBank/DDBJ whole genome shotgun (WGS) entry which is preliminary data.</text>
</comment>
<evidence type="ECO:0000313" key="2">
    <source>
        <dbReference type="EMBL" id="KAH9638241.1"/>
    </source>
</evidence>
<feature type="region of interest" description="Disordered" evidence="1">
    <location>
        <begin position="27"/>
        <end position="78"/>
    </location>
</feature>
<evidence type="ECO:0000256" key="1">
    <source>
        <dbReference type="SAM" id="MobiDB-lite"/>
    </source>
</evidence>